<reference evidence="3" key="1">
    <citation type="submission" date="2022-10" db="EMBL/GenBank/DDBJ databases">
        <title>Genome assembly of Pristionchus species.</title>
        <authorList>
            <person name="Yoshida K."/>
            <person name="Sommer R.J."/>
        </authorList>
    </citation>
    <scope>NUCLEOTIDE SEQUENCE [LARGE SCALE GENOMIC DNA]</scope>
    <source>
        <strain evidence="3">RS5460</strain>
    </source>
</reference>
<protein>
    <submittedName>
        <fullName evidence="2">Uncharacterized protein</fullName>
    </submittedName>
</protein>
<dbReference type="AlphaFoldDB" id="A0AAN4Z922"/>
<proteinExistence type="predicted"/>
<gene>
    <name evidence="2" type="ORF">PMAYCL1PPCAC_02910</name>
</gene>
<organism evidence="2 3">
    <name type="scientific">Pristionchus mayeri</name>
    <dbReference type="NCBI Taxonomy" id="1317129"/>
    <lineage>
        <taxon>Eukaryota</taxon>
        <taxon>Metazoa</taxon>
        <taxon>Ecdysozoa</taxon>
        <taxon>Nematoda</taxon>
        <taxon>Chromadorea</taxon>
        <taxon>Rhabditida</taxon>
        <taxon>Rhabditina</taxon>
        <taxon>Diplogasteromorpha</taxon>
        <taxon>Diplogasteroidea</taxon>
        <taxon>Neodiplogasteridae</taxon>
        <taxon>Pristionchus</taxon>
    </lineage>
</organism>
<evidence type="ECO:0000256" key="1">
    <source>
        <dbReference type="SAM" id="MobiDB-lite"/>
    </source>
</evidence>
<name>A0AAN4Z922_9BILA</name>
<dbReference type="EMBL" id="BTRK01000001">
    <property type="protein sequence ID" value="GMR32715.1"/>
    <property type="molecule type" value="Genomic_DNA"/>
</dbReference>
<comment type="caution">
    <text evidence="2">The sequence shown here is derived from an EMBL/GenBank/DDBJ whole genome shotgun (WGS) entry which is preliminary data.</text>
</comment>
<accession>A0AAN4Z922</accession>
<evidence type="ECO:0000313" key="3">
    <source>
        <dbReference type="Proteomes" id="UP001328107"/>
    </source>
</evidence>
<sequence length="99" mass="10878">MGQRLGASEFGERGSIRVETDVVLVVHHLHEESKGVGSQLLVEASSRLKKDSEVVILRDAEEVDDEEGDEDEGDLKESSDDNGTEVVENLEFLLTHSAE</sequence>
<dbReference type="Proteomes" id="UP001328107">
    <property type="component" value="Unassembled WGS sequence"/>
</dbReference>
<evidence type="ECO:0000313" key="2">
    <source>
        <dbReference type="EMBL" id="GMR32715.1"/>
    </source>
</evidence>
<feature type="region of interest" description="Disordered" evidence="1">
    <location>
        <begin position="58"/>
        <end position="86"/>
    </location>
</feature>
<keyword evidence="3" id="KW-1185">Reference proteome</keyword>
<feature type="compositionally biased region" description="Acidic residues" evidence="1">
    <location>
        <begin position="61"/>
        <end position="74"/>
    </location>
</feature>